<reference evidence="1" key="2">
    <citation type="journal article" date="2007" name="Science">
        <title>Draft genome sequence of the sexually transmitted pathogen Trichomonas vaginalis.</title>
        <authorList>
            <person name="Carlton J.M."/>
            <person name="Hirt R.P."/>
            <person name="Silva J.C."/>
            <person name="Delcher A.L."/>
            <person name="Schatz M."/>
            <person name="Zhao Q."/>
            <person name="Wortman J.R."/>
            <person name="Bidwell S.L."/>
            <person name="Alsmark U.C.M."/>
            <person name="Besteiro S."/>
            <person name="Sicheritz-Ponten T."/>
            <person name="Noel C.J."/>
            <person name="Dacks J.B."/>
            <person name="Foster P.G."/>
            <person name="Simillion C."/>
            <person name="Van de Peer Y."/>
            <person name="Miranda-Saavedra D."/>
            <person name="Barton G.J."/>
            <person name="Westrop G.D."/>
            <person name="Mueller S."/>
            <person name="Dessi D."/>
            <person name="Fiori P.L."/>
            <person name="Ren Q."/>
            <person name="Paulsen I."/>
            <person name="Zhang H."/>
            <person name="Bastida-Corcuera F.D."/>
            <person name="Simoes-Barbosa A."/>
            <person name="Brown M.T."/>
            <person name="Hayes R.D."/>
            <person name="Mukherjee M."/>
            <person name="Okumura C.Y."/>
            <person name="Schneider R."/>
            <person name="Smith A.J."/>
            <person name="Vanacova S."/>
            <person name="Villalvazo M."/>
            <person name="Haas B.J."/>
            <person name="Pertea M."/>
            <person name="Feldblyum T.V."/>
            <person name="Utterback T.R."/>
            <person name="Shu C.L."/>
            <person name="Osoegawa K."/>
            <person name="de Jong P.J."/>
            <person name="Hrdy I."/>
            <person name="Horvathova L."/>
            <person name="Zubacova Z."/>
            <person name="Dolezal P."/>
            <person name="Malik S.B."/>
            <person name="Logsdon J.M. Jr."/>
            <person name="Henze K."/>
            <person name="Gupta A."/>
            <person name="Wang C.C."/>
            <person name="Dunne R.L."/>
            <person name="Upcroft J.A."/>
            <person name="Upcroft P."/>
            <person name="White O."/>
            <person name="Salzberg S.L."/>
            <person name="Tang P."/>
            <person name="Chiu C.-H."/>
            <person name="Lee Y.-S."/>
            <person name="Embley T.M."/>
            <person name="Coombs G.H."/>
            <person name="Mottram J.C."/>
            <person name="Tachezy J."/>
            <person name="Fraser-Liggett C.M."/>
            <person name="Johnson P.J."/>
        </authorList>
    </citation>
    <scope>NUCLEOTIDE SEQUENCE [LARGE SCALE GENOMIC DNA]</scope>
    <source>
        <strain evidence="1">G3</strain>
    </source>
</reference>
<dbReference type="AlphaFoldDB" id="A2FAE5"/>
<gene>
    <name evidence="1" type="ORF">TVAG_299910</name>
</gene>
<reference evidence="1" key="1">
    <citation type="submission" date="2006-10" db="EMBL/GenBank/DDBJ databases">
        <authorList>
            <person name="Amadeo P."/>
            <person name="Zhao Q."/>
            <person name="Wortman J."/>
            <person name="Fraser-Liggett C."/>
            <person name="Carlton J."/>
        </authorList>
    </citation>
    <scope>NUCLEOTIDE SEQUENCE</scope>
    <source>
        <strain evidence="1">G3</strain>
    </source>
</reference>
<dbReference type="InterPro" id="IPR026906">
    <property type="entry name" value="LRR_5"/>
</dbReference>
<dbReference type="Pfam" id="PF13306">
    <property type="entry name" value="LRR_5"/>
    <property type="match status" value="4"/>
</dbReference>
<dbReference type="PANTHER" id="PTHR45661:SF3">
    <property type="entry name" value="IG-LIKE DOMAIN-CONTAINING PROTEIN"/>
    <property type="match status" value="1"/>
</dbReference>
<evidence type="ECO:0000313" key="1">
    <source>
        <dbReference type="EMBL" id="EAX98117.1"/>
    </source>
</evidence>
<dbReference type="STRING" id="5722.A2FAE5"/>
<proteinExistence type="predicted"/>
<keyword evidence="2" id="KW-1185">Reference proteome</keyword>
<dbReference type="Proteomes" id="UP000001542">
    <property type="component" value="Unassembled WGS sequence"/>
</dbReference>
<dbReference type="VEuPathDB" id="TrichDB:TVAG_299910"/>
<dbReference type="SMR" id="A2FAE5"/>
<dbReference type="EMBL" id="DS113687">
    <property type="protein sequence ID" value="EAX98117.1"/>
    <property type="molecule type" value="Genomic_DNA"/>
</dbReference>
<dbReference type="KEGG" id="tva:4755909"/>
<protein>
    <submittedName>
        <fullName evidence="1">Surface antigen BspA-like</fullName>
    </submittedName>
</protein>
<dbReference type="VEuPathDB" id="TrichDB:TVAGG3_0355470"/>
<sequence>MIFIFSLFVVNDIDSSCYSSDGKTLNKVSDNSSELRISARCETISDNCFKGLKSLISFYFEDNPNLTSIGVNAFRECSNLQSINLSSCTKLKTIGQDAFYECKLVSQIDLPKGLQEIGWGAFNYNEKITSIFIPASVKTLGEFAFSSCSMLTDVSFEPGSSLTKLELWTFAYTKISSFQIPESVTEVDGDVFGGCQFVNLSLHPSNKNFLLDNNVVYSLDKAIIILIGDKQFETYHFPSHVTTIGAYCFDYNSNIVTVVIPNTIKRIENSAFYCCEKLEKFTFLGPVDYIGSYNLISCRSLKLVIFPPSTMKITYEFVTNDNPFSMQFTCKIIFYPKTIKVNANISISDYENTNLIINTDSLIMDFDQTTIFEFWGDNYQDSNPVLIPKTVTKIKENSFQNSSFTKLQIDSDSELLSIGNNAFYNCTSLQSIIFPSKLTFLGNSSFENCIQLENVTFRSSHNLTIMKNSFKNCSNLKSVFNMTNVPGFCFSGCNKLSNILFLDGVESIGRNSFQDCSSLTSLSLPSSIKSISDYSFCNCKSLRTIIIPSSCQLESFQLNSVKGCDSLQNISDFQSSKYECALNTIYFSEDENKKQLIYHLSKSIDEEIIIKCDIICKNSFVDCNNVVNISLLPNGVSMIEKSSFFRCINLKYINFPYSVETVQSQSFIECNSLRCPEFENKTDTYLEMIILSGFSRKRLNSCHVKGVTNGLNPIKNFFYHKLQMDLITIIIN</sequence>
<dbReference type="InterPro" id="IPR053139">
    <property type="entry name" value="Surface_bspA-like"/>
</dbReference>
<dbReference type="PANTHER" id="PTHR45661">
    <property type="entry name" value="SURFACE ANTIGEN"/>
    <property type="match status" value="1"/>
</dbReference>
<dbReference type="InParanoid" id="A2FAE5"/>
<dbReference type="InterPro" id="IPR032675">
    <property type="entry name" value="LRR_dom_sf"/>
</dbReference>
<accession>A2FAE5</accession>
<name>A2FAE5_TRIV3</name>
<evidence type="ECO:0000313" key="2">
    <source>
        <dbReference type="Proteomes" id="UP000001542"/>
    </source>
</evidence>
<organism evidence="1 2">
    <name type="scientific">Trichomonas vaginalis (strain ATCC PRA-98 / G3)</name>
    <dbReference type="NCBI Taxonomy" id="412133"/>
    <lineage>
        <taxon>Eukaryota</taxon>
        <taxon>Metamonada</taxon>
        <taxon>Parabasalia</taxon>
        <taxon>Trichomonadida</taxon>
        <taxon>Trichomonadidae</taxon>
        <taxon>Trichomonas</taxon>
    </lineage>
</organism>
<dbReference type="SUPFAM" id="SSF52058">
    <property type="entry name" value="L domain-like"/>
    <property type="match status" value="3"/>
</dbReference>
<dbReference type="Gene3D" id="3.80.10.10">
    <property type="entry name" value="Ribonuclease Inhibitor"/>
    <property type="match status" value="3"/>
</dbReference>